<dbReference type="GO" id="GO:0001716">
    <property type="term" value="F:L-amino-acid oxidase activity"/>
    <property type="evidence" value="ECO:0007669"/>
    <property type="project" value="TreeGrafter"/>
</dbReference>
<comment type="caution">
    <text evidence="3">The sequence shown here is derived from an EMBL/GenBank/DDBJ whole genome shotgun (WGS) entry which is preliminary data.</text>
</comment>
<dbReference type="Gene3D" id="3.50.50.60">
    <property type="entry name" value="FAD/NAD(P)-binding domain"/>
    <property type="match status" value="1"/>
</dbReference>
<proteinExistence type="predicted"/>
<dbReference type="Gene3D" id="3.90.660.10">
    <property type="match status" value="1"/>
</dbReference>
<protein>
    <recommendedName>
        <fullName evidence="2">Amine oxidase domain-containing protein</fullName>
    </recommendedName>
</protein>
<dbReference type="GO" id="GO:0009063">
    <property type="term" value="P:amino acid catabolic process"/>
    <property type="evidence" value="ECO:0007669"/>
    <property type="project" value="TreeGrafter"/>
</dbReference>
<dbReference type="InterPro" id="IPR050281">
    <property type="entry name" value="Flavin_monoamine_oxidase"/>
</dbReference>
<dbReference type="AlphaFoldDB" id="A0A5C6G0P4"/>
<sequence length="618" mass="69134">MHTKTLPIDEYVESCAVANGLHMGNKSEDESIGHATPIPACLRKPVSFPQTHPDPRLKSEAQGNSVTKDLHQFVEQKLPKTATPSSVSNELDSHKVCIIGAGVAGLYIAMILDDLAIPNLTYQIVEASPRIGGRIYTHHFSNDKHDYYDVGAARFPYTQPMARVFDLFKRTGVPLKPYCVNGGEACPRYFNGRLFDRDEADPHHVSKSHGGSVPDVVVAQCHDLLEQEYAPYRQKLSEDFRRGFQQLLRADDFSIRDHLHRGGPDGTRPRFDFPSIQWMESQISNTGFFDRAFSRGVLKSHFGTGISWWCVDGGSALLTDAMQKMTKRKVETKKRVTCVAIDQRDTKPNNMSVHIQGENEPRTGISTVFNTATLPSMALMDLSSLNLHPSQREAISSIHYRDSAKVAIKFNYPWWYVHCGITGGTATTDLPLRVCVYPEHSAVDKSDKPSVLLASYTQGQDASRISTLINASGTDGGPLIDIMLRDLAKLHAKHMTYEMIRDAYSGEYHAYSWALDPYAFGGYASFGPSHVRNLYPFLTRPAAQGKFHIVGEAVSTWQGWVVGALDSAHAALYKFLRRYDMKDAIEKLEERWGHSNELQAMLQVTESIDIEWPVLKGR</sequence>
<evidence type="ECO:0000313" key="3">
    <source>
        <dbReference type="EMBL" id="TWU70729.1"/>
    </source>
</evidence>
<dbReference type="EMBL" id="SBHS01000064">
    <property type="protein sequence ID" value="TWU70729.1"/>
    <property type="molecule type" value="Genomic_DNA"/>
</dbReference>
<organism evidence="3 4">
    <name type="scientific">Metarhizium rileyi (strain RCEF 4871)</name>
    <name type="common">Nomuraea rileyi</name>
    <dbReference type="NCBI Taxonomy" id="1649241"/>
    <lineage>
        <taxon>Eukaryota</taxon>
        <taxon>Fungi</taxon>
        <taxon>Dikarya</taxon>
        <taxon>Ascomycota</taxon>
        <taxon>Pezizomycotina</taxon>
        <taxon>Sordariomycetes</taxon>
        <taxon>Hypocreomycetidae</taxon>
        <taxon>Hypocreales</taxon>
        <taxon>Clavicipitaceae</taxon>
        <taxon>Metarhizium</taxon>
    </lineage>
</organism>
<dbReference type="PANTHER" id="PTHR10742">
    <property type="entry name" value="FLAVIN MONOAMINE OXIDASE"/>
    <property type="match status" value="1"/>
</dbReference>
<dbReference type="Gene3D" id="1.20.1440.240">
    <property type="match status" value="1"/>
</dbReference>
<feature type="domain" description="Amine oxidase" evidence="2">
    <location>
        <begin position="104"/>
        <end position="570"/>
    </location>
</feature>
<dbReference type="SUPFAM" id="SSF54373">
    <property type="entry name" value="FAD-linked reductases, C-terminal domain"/>
    <property type="match status" value="1"/>
</dbReference>
<dbReference type="PANTHER" id="PTHR10742:SF342">
    <property type="entry name" value="AMINE OXIDASE"/>
    <property type="match status" value="1"/>
</dbReference>
<dbReference type="InterPro" id="IPR002937">
    <property type="entry name" value="Amino_oxidase"/>
</dbReference>
<name>A0A5C6G0P4_METRR</name>
<gene>
    <name evidence="3" type="ORF">ED733_001227</name>
</gene>
<reference evidence="4" key="1">
    <citation type="submission" date="2018-12" db="EMBL/GenBank/DDBJ databases">
        <title>The complete genome of Metarhizium rileyi, a key fungal pathogen of Lepidoptera.</title>
        <authorList>
            <person name="Binneck E."/>
            <person name="Lastra C.C.L."/>
            <person name="Sosa-Gomez D.R."/>
        </authorList>
    </citation>
    <scope>NUCLEOTIDE SEQUENCE [LARGE SCALE GENOMIC DNA]</scope>
    <source>
        <strain evidence="4">Cep018-CH2</strain>
    </source>
</reference>
<evidence type="ECO:0000259" key="2">
    <source>
        <dbReference type="Pfam" id="PF01593"/>
    </source>
</evidence>
<accession>A0A5C6G0P4</accession>
<evidence type="ECO:0000313" key="4">
    <source>
        <dbReference type="Proteomes" id="UP000317257"/>
    </source>
</evidence>
<dbReference type="Pfam" id="PF01593">
    <property type="entry name" value="Amino_oxidase"/>
    <property type="match status" value="1"/>
</dbReference>
<dbReference type="SUPFAM" id="SSF51905">
    <property type="entry name" value="FAD/NAD(P)-binding domain"/>
    <property type="match status" value="1"/>
</dbReference>
<evidence type="ECO:0000256" key="1">
    <source>
        <dbReference type="SAM" id="MobiDB-lite"/>
    </source>
</evidence>
<feature type="region of interest" description="Disordered" evidence="1">
    <location>
        <begin position="45"/>
        <end position="64"/>
    </location>
</feature>
<dbReference type="InterPro" id="IPR036188">
    <property type="entry name" value="FAD/NAD-bd_sf"/>
</dbReference>
<dbReference type="Proteomes" id="UP000317257">
    <property type="component" value="Unassembled WGS sequence"/>
</dbReference>